<organism evidence="1 2">
    <name type="scientific">Hyalomma asiaticum</name>
    <name type="common">Tick</name>
    <dbReference type="NCBI Taxonomy" id="266040"/>
    <lineage>
        <taxon>Eukaryota</taxon>
        <taxon>Metazoa</taxon>
        <taxon>Ecdysozoa</taxon>
        <taxon>Arthropoda</taxon>
        <taxon>Chelicerata</taxon>
        <taxon>Arachnida</taxon>
        <taxon>Acari</taxon>
        <taxon>Parasitiformes</taxon>
        <taxon>Ixodida</taxon>
        <taxon>Ixodoidea</taxon>
        <taxon>Ixodidae</taxon>
        <taxon>Hyalomminae</taxon>
        <taxon>Hyalomma</taxon>
    </lineage>
</organism>
<keyword evidence="2" id="KW-1185">Reference proteome</keyword>
<comment type="caution">
    <text evidence="1">The sequence shown here is derived from an EMBL/GenBank/DDBJ whole genome shotgun (WGS) entry which is preliminary data.</text>
</comment>
<evidence type="ECO:0000313" key="2">
    <source>
        <dbReference type="Proteomes" id="UP000821845"/>
    </source>
</evidence>
<gene>
    <name evidence="1" type="ORF">HPB50_025341</name>
</gene>
<name>A0ACB7RZ01_HYAAI</name>
<reference evidence="1" key="1">
    <citation type="submission" date="2020-05" db="EMBL/GenBank/DDBJ databases">
        <title>Large-scale comparative analyses of tick genomes elucidate their genetic diversity and vector capacities.</title>
        <authorList>
            <person name="Jia N."/>
            <person name="Wang J."/>
            <person name="Shi W."/>
            <person name="Du L."/>
            <person name="Sun Y."/>
            <person name="Zhan W."/>
            <person name="Jiang J."/>
            <person name="Wang Q."/>
            <person name="Zhang B."/>
            <person name="Ji P."/>
            <person name="Sakyi L.B."/>
            <person name="Cui X."/>
            <person name="Yuan T."/>
            <person name="Jiang B."/>
            <person name="Yang W."/>
            <person name="Lam T.T.-Y."/>
            <person name="Chang Q."/>
            <person name="Ding S."/>
            <person name="Wang X."/>
            <person name="Zhu J."/>
            <person name="Ruan X."/>
            <person name="Zhao L."/>
            <person name="Wei J."/>
            <person name="Que T."/>
            <person name="Du C."/>
            <person name="Cheng J."/>
            <person name="Dai P."/>
            <person name="Han X."/>
            <person name="Huang E."/>
            <person name="Gao Y."/>
            <person name="Liu J."/>
            <person name="Shao H."/>
            <person name="Ye R."/>
            <person name="Li L."/>
            <person name="Wei W."/>
            <person name="Wang X."/>
            <person name="Wang C."/>
            <person name="Yang T."/>
            <person name="Huo Q."/>
            <person name="Li W."/>
            <person name="Guo W."/>
            <person name="Chen H."/>
            <person name="Zhou L."/>
            <person name="Ni X."/>
            <person name="Tian J."/>
            <person name="Zhou Y."/>
            <person name="Sheng Y."/>
            <person name="Liu T."/>
            <person name="Pan Y."/>
            <person name="Xia L."/>
            <person name="Li J."/>
            <person name="Zhao F."/>
            <person name="Cao W."/>
        </authorList>
    </citation>
    <scope>NUCLEOTIDE SEQUENCE</scope>
    <source>
        <strain evidence="1">Hyas-2018</strain>
    </source>
</reference>
<dbReference type="Proteomes" id="UP000821845">
    <property type="component" value="Chromosome 7"/>
</dbReference>
<protein>
    <submittedName>
        <fullName evidence="1">Uncharacterized protein</fullName>
    </submittedName>
</protein>
<dbReference type="EMBL" id="CM023487">
    <property type="protein sequence ID" value="KAH6927026.1"/>
    <property type="molecule type" value="Genomic_DNA"/>
</dbReference>
<proteinExistence type="predicted"/>
<sequence length="173" mass="19105">MFKQPPRLERLGNDFRVTWTLPEAQQQGMFAVPLVYTLQERHSHGGTKWEEIGQTQQFSATVSGNSTTKPWEIRVVAVSANGIWAVSALTQVPSSRTARGGDTTATMEPRKSELAAESRVLGPWQPPQPPPQLLSLRPSTARGLEAHISWQSNQDLEAGPGDKYEVIIYLVSV</sequence>
<accession>A0ACB7RZ01</accession>
<evidence type="ECO:0000313" key="1">
    <source>
        <dbReference type="EMBL" id="KAH6927026.1"/>
    </source>
</evidence>